<reference evidence="1 2" key="1">
    <citation type="submission" date="2014-12" db="EMBL/GenBank/DDBJ databases">
        <title>Draft genome sequences of 29 type strains of Enterococci.</title>
        <authorList>
            <person name="Zhong Z."/>
            <person name="Sun Z."/>
            <person name="Liu W."/>
            <person name="Zhang W."/>
            <person name="Zhang H."/>
        </authorList>
    </citation>
    <scope>NUCLEOTIDE SEQUENCE [LARGE SCALE GENOMIC DNA]</scope>
    <source>
        <strain evidence="1 2">DSM 15687</strain>
    </source>
</reference>
<dbReference type="STRING" id="150033.RV14_GL000621"/>
<comment type="caution">
    <text evidence="1">The sequence shown here is derived from an EMBL/GenBank/DDBJ whole genome shotgun (WGS) entry which is preliminary data.</text>
</comment>
<name>A0A1L8WHN2_9ENTE</name>
<protein>
    <submittedName>
        <fullName evidence="1">Uncharacterized protein</fullName>
    </submittedName>
</protein>
<evidence type="ECO:0000313" key="1">
    <source>
        <dbReference type="EMBL" id="OJG80252.1"/>
    </source>
</evidence>
<dbReference type="Proteomes" id="UP000182152">
    <property type="component" value="Unassembled WGS sequence"/>
</dbReference>
<dbReference type="AlphaFoldDB" id="A0A1L8WHN2"/>
<sequence length="90" mass="10502">MKKLVEMAQVLLRDLKRSLEENYVQVMGQVCCQQASTRRQKVMDNGKKELKAVKSFIDTSTEELSVYIEGKFGEKVKKVFDEQKHQLKSY</sequence>
<gene>
    <name evidence="1" type="ORF">RV14_GL000621</name>
</gene>
<proteinExistence type="predicted"/>
<evidence type="ECO:0000313" key="2">
    <source>
        <dbReference type="Proteomes" id="UP000182152"/>
    </source>
</evidence>
<accession>A0A1L8WHN2</accession>
<keyword evidence="2" id="KW-1185">Reference proteome</keyword>
<dbReference type="EMBL" id="JXLB01000015">
    <property type="protein sequence ID" value="OJG80252.1"/>
    <property type="molecule type" value="Genomic_DNA"/>
</dbReference>
<organism evidence="1 2">
    <name type="scientific">Enterococcus ratti</name>
    <dbReference type="NCBI Taxonomy" id="150033"/>
    <lineage>
        <taxon>Bacteria</taxon>
        <taxon>Bacillati</taxon>
        <taxon>Bacillota</taxon>
        <taxon>Bacilli</taxon>
        <taxon>Lactobacillales</taxon>
        <taxon>Enterococcaceae</taxon>
        <taxon>Enterococcus</taxon>
    </lineage>
</organism>